<organism evidence="1 2">
    <name type="scientific">Taklimakanibacter albus</name>
    <dbReference type="NCBI Taxonomy" id="2800327"/>
    <lineage>
        <taxon>Bacteria</taxon>
        <taxon>Pseudomonadati</taxon>
        <taxon>Pseudomonadota</taxon>
        <taxon>Alphaproteobacteria</taxon>
        <taxon>Hyphomicrobiales</taxon>
        <taxon>Aestuariivirgaceae</taxon>
        <taxon>Taklimakanibacter</taxon>
    </lineage>
</organism>
<evidence type="ECO:0000313" key="2">
    <source>
        <dbReference type="Proteomes" id="UP000616151"/>
    </source>
</evidence>
<proteinExistence type="predicted"/>
<keyword evidence="1" id="KW-0762">Sugar transport</keyword>
<name>A0ACC5QWE0_9HYPH</name>
<dbReference type="Proteomes" id="UP000616151">
    <property type="component" value="Unassembled WGS sequence"/>
</dbReference>
<comment type="caution">
    <text evidence="1">The sequence shown here is derived from an EMBL/GenBank/DDBJ whole genome shotgun (WGS) entry which is preliminary data.</text>
</comment>
<keyword evidence="1" id="KW-0813">Transport</keyword>
<accession>A0ACC5QWE0</accession>
<gene>
    <name evidence="1" type="ORF">JHL16_00070</name>
</gene>
<dbReference type="EMBL" id="JAENHL010000003">
    <property type="protein sequence ID" value="MBK1864731.1"/>
    <property type="molecule type" value="Genomic_DNA"/>
</dbReference>
<keyword evidence="2" id="KW-1185">Reference proteome</keyword>
<evidence type="ECO:0000313" key="1">
    <source>
        <dbReference type="EMBL" id="MBK1864731.1"/>
    </source>
</evidence>
<sequence>MDLFQTEDIILDHPADTASLVLEAVALHLAARSGADMETIHAALTTREDVGSTAIDHGVAIPHARLGCVATPTAMLMRLARPIEFDAHDGHPVDLVFAMIWPALPKESALIGLAELCRLLREPPLLHWLREAANPREARMLLCCAAEIIASRDARSRLRLPPRGTLAPVPA</sequence>
<reference evidence="1" key="1">
    <citation type="submission" date="2021-01" db="EMBL/GenBank/DDBJ databases">
        <authorList>
            <person name="Sun Q."/>
        </authorList>
    </citation>
    <scope>NUCLEOTIDE SEQUENCE</scope>
    <source>
        <strain evidence="1">YIM B02566</strain>
    </source>
</reference>
<protein>
    <submittedName>
        <fullName evidence="1">PTS sugar transporter subunit IIA</fullName>
    </submittedName>
</protein>